<evidence type="ECO:0000259" key="10">
    <source>
        <dbReference type="Pfam" id="PF02501"/>
    </source>
</evidence>
<dbReference type="PANTHER" id="PTHR38779">
    <property type="entry name" value="TYPE II SECRETION SYSTEM PROTEIN I-RELATED"/>
    <property type="match status" value="1"/>
</dbReference>
<keyword evidence="3" id="KW-1003">Cell membrane</keyword>
<dbReference type="NCBIfam" id="TIGR01707">
    <property type="entry name" value="gspI"/>
    <property type="match status" value="1"/>
</dbReference>
<dbReference type="EMBL" id="JARXRM010000043">
    <property type="protein sequence ID" value="MDH5824141.1"/>
    <property type="molecule type" value="Genomic_DNA"/>
</dbReference>
<keyword evidence="12" id="KW-1185">Reference proteome</keyword>
<dbReference type="NCBIfam" id="TIGR02532">
    <property type="entry name" value="IV_pilin_GFxxxE"/>
    <property type="match status" value="1"/>
</dbReference>
<evidence type="ECO:0000313" key="11">
    <source>
        <dbReference type="EMBL" id="MDH5824141.1"/>
    </source>
</evidence>
<evidence type="ECO:0000256" key="1">
    <source>
        <dbReference type="ARBA" id="ARBA00004377"/>
    </source>
</evidence>
<evidence type="ECO:0000256" key="9">
    <source>
        <dbReference type="RuleBase" id="RU368030"/>
    </source>
</evidence>
<evidence type="ECO:0000256" key="7">
    <source>
        <dbReference type="ARBA" id="ARBA00022989"/>
    </source>
</evidence>
<dbReference type="InterPro" id="IPR045584">
    <property type="entry name" value="Pilin-like"/>
</dbReference>
<sequence length="126" mass="13468">MGSWGRGLRERGFSLLEMLVALAVFGLVVIALLNLSGESIRTAAIVEERVLAGVVAENRAVEAATEPLPALARASAGTERLGEREWRWTRTVHATDDAAIARVEVAVMAAGSDRIAAEVTLFRGVR</sequence>
<organism evidence="11 12">
    <name type="scientific">Luteimonas endophytica</name>
    <dbReference type="NCBI Taxonomy" id="3042023"/>
    <lineage>
        <taxon>Bacteria</taxon>
        <taxon>Pseudomonadati</taxon>
        <taxon>Pseudomonadota</taxon>
        <taxon>Gammaproteobacteria</taxon>
        <taxon>Lysobacterales</taxon>
        <taxon>Lysobacteraceae</taxon>
        <taxon>Luteimonas</taxon>
    </lineage>
</organism>
<dbReference type="InterPro" id="IPR003413">
    <property type="entry name" value="T2SS_GspI_C"/>
</dbReference>
<protein>
    <recommendedName>
        <fullName evidence="9">Type II secretion system protein I</fullName>
        <shortName evidence="9">T2SS minor pseudopilin I</shortName>
    </recommendedName>
</protein>
<dbReference type="InterPro" id="IPR010052">
    <property type="entry name" value="T2SS_protein-GspI"/>
</dbReference>
<dbReference type="PROSITE" id="PS00409">
    <property type="entry name" value="PROKAR_NTER_METHYL"/>
    <property type="match status" value="1"/>
</dbReference>
<dbReference type="PANTHER" id="PTHR38779:SF2">
    <property type="entry name" value="TYPE II SECRETION SYSTEM PROTEIN I-RELATED"/>
    <property type="match status" value="1"/>
</dbReference>
<comment type="function">
    <text evidence="9">Component of the type II secretion system required for the energy-dependent secretion of extracellular factors such as proteases and toxins from the periplasm.</text>
</comment>
<dbReference type="Proteomes" id="UP001156940">
    <property type="component" value="Unassembled WGS sequence"/>
</dbReference>
<comment type="caution">
    <text evidence="11">The sequence shown here is derived from an EMBL/GenBank/DDBJ whole genome shotgun (WGS) entry which is preliminary data.</text>
</comment>
<evidence type="ECO:0000256" key="6">
    <source>
        <dbReference type="ARBA" id="ARBA00022692"/>
    </source>
</evidence>
<feature type="transmembrane region" description="Helical" evidence="9">
    <location>
        <begin position="12"/>
        <end position="33"/>
    </location>
</feature>
<gene>
    <name evidence="11" type="primary">gspI</name>
    <name evidence="11" type="ORF">QFW77_14260</name>
</gene>
<dbReference type="Gene3D" id="3.30.1300.30">
    <property type="entry name" value="GSPII I/J protein-like"/>
    <property type="match status" value="1"/>
</dbReference>
<dbReference type="Pfam" id="PF07963">
    <property type="entry name" value="N_methyl"/>
    <property type="match status" value="1"/>
</dbReference>
<dbReference type="SUPFAM" id="SSF54523">
    <property type="entry name" value="Pili subunits"/>
    <property type="match status" value="1"/>
</dbReference>
<evidence type="ECO:0000256" key="8">
    <source>
        <dbReference type="ARBA" id="ARBA00023136"/>
    </source>
</evidence>
<name>A0ABT6JBD3_9GAMM</name>
<keyword evidence="6 9" id="KW-0812">Transmembrane</keyword>
<keyword evidence="5 9" id="KW-0997">Cell inner membrane</keyword>
<evidence type="ECO:0000256" key="3">
    <source>
        <dbReference type="ARBA" id="ARBA00022475"/>
    </source>
</evidence>
<evidence type="ECO:0000256" key="2">
    <source>
        <dbReference type="ARBA" id="ARBA00008358"/>
    </source>
</evidence>
<comment type="subunit">
    <text evidence="9">Type II secretion is composed of four main components: the outer membrane complex, the inner membrane complex, the cytoplasmic secretion ATPase and the periplasm-spanning pseudopilus.</text>
</comment>
<keyword evidence="7 9" id="KW-1133">Transmembrane helix</keyword>
<accession>A0ABT6JBD3</accession>
<proteinExistence type="inferred from homology"/>
<dbReference type="Pfam" id="PF02501">
    <property type="entry name" value="T2SSI"/>
    <property type="match status" value="1"/>
</dbReference>
<feature type="domain" description="Type II secretion system protein GspI C-terminal" evidence="10">
    <location>
        <begin position="47"/>
        <end position="122"/>
    </location>
</feature>
<evidence type="ECO:0000256" key="4">
    <source>
        <dbReference type="ARBA" id="ARBA00022481"/>
    </source>
</evidence>
<dbReference type="InterPro" id="IPR012902">
    <property type="entry name" value="N_methyl_site"/>
</dbReference>
<keyword evidence="4 9" id="KW-0488">Methylation</keyword>
<comment type="subcellular location">
    <subcellularLocation>
        <location evidence="1 9">Cell inner membrane</location>
        <topology evidence="1 9">Single-pass membrane protein</topology>
    </subcellularLocation>
</comment>
<comment type="similarity">
    <text evidence="2 9">Belongs to the GSP I family.</text>
</comment>
<evidence type="ECO:0000256" key="5">
    <source>
        <dbReference type="ARBA" id="ARBA00022519"/>
    </source>
</evidence>
<evidence type="ECO:0000313" key="12">
    <source>
        <dbReference type="Proteomes" id="UP001156940"/>
    </source>
</evidence>
<reference evidence="11 12" key="1">
    <citation type="submission" date="2023-04" db="EMBL/GenBank/DDBJ databases">
        <title>Luteimonas endophyticus RD2P54.</title>
        <authorList>
            <person name="Sun J.-Q."/>
        </authorList>
    </citation>
    <scope>NUCLEOTIDE SEQUENCE [LARGE SCALE GENOMIC DNA]</scope>
    <source>
        <strain evidence="11 12">RD2P54</strain>
    </source>
</reference>
<keyword evidence="8 9" id="KW-0472">Membrane</keyword>
<comment type="PTM">
    <text evidence="9">Cleaved by prepilin peptidase.</text>
</comment>